<dbReference type="Gene3D" id="1.25.40.10">
    <property type="entry name" value="Tetratricopeptide repeat domain"/>
    <property type="match status" value="1"/>
</dbReference>
<dbReference type="InterPro" id="IPR011990">
    <property type="entry name" value="TPR-like_helical_dom_sf"/>
</dbReference>
<reference evidence="1 2" key="1">
    <citation type="submission" date="2019-12" db="EMBL/GenBank/DDBJ databases">
        <authorList>
            <person name="Alioto T."/>
            <person name="Alioto T."/>
            <person name="Gomez Garrido J."/>
        </authorList>
    </citation>
    <scope>NUCLEOTIDE SEQUENCE [LARGE SCALE GENOMIC DNA]</scope>
</reference>
<name>A0A8S0TEV9_OLEEU</name>
<evidence type="ECO:0000313" key="2">
    <source>
        <dbReference type="Proteomes" id="UP000594638"/>
    </source>
</evidence>
<protein>
    <recommendedName>
        <fullName evidence="3">Pentatricopeptide repeat-containing protein</fullName>
    </recommendedName>
</protein>
<accession>A0A8S0TEV9</accession>
<evidence type="ECO:0008006" key="3">
    <source>
        <dbReference type="Google" id="ProtNLM"/>
    </source>
</evidence>
<keyword evidence="2" id="KW-1185">Reference proteome</keyword>
<dbReference type="EMBL" id="CACTIH010006017">
    <property type="protein sequence ID" value="CAA3003761.1"/>
    <property type="molecule type" value="Genomic_DNA"/>
</dbReference>
<dbReference type="Proteomes" id="UP000594638">
    <property type="component" value="Unassembled WGS sequence"/>
</dbReference>
<dbReference type="Gramene" id="OE9A022109T1">
    <property type="protein sequence ID" value="OE9A022109C1"/>
    <property type="gene ID" value="OE9A022109"/>
</dbReference>
<evidence type="ECO:0000313" key="1">
    <source>
        <dbReference type="EMBL" id="CAA3003761.1"/>
    </source>
</evidence>
<dbReference type="AlphaFoldDB" id="A0A8S0TEV9"/>
<comment type="caution">
    <text evidence="1">The sequence shown here is derived from an EMBL/GenBank/DDBJ whole genome shotgun (WGS) entry which is preliminary data.</text>
</comment>
<proteinExistence type="predicted"/>
<organism evidence="1 2">
    <name type="scientific">Olea europaea subsp. europaea</name>
    <dbReference type="NCBI Taxonomy" id="158383"/>
    <lineage>
        <taxon>Eukaryota</taxon>
        <taxon>Viridiplantae</taxon>
        <taxon>Streptophyta</taxon>
        <taxon>Embryophyta</taxon>
        <taxon>Tracheophyta</taxon>
        <taxon>Spermatophyta</taxon>
        <taxon>Magnoliopsida</taxon>
        <taxon>eudicotyledons</taxon>
        <taxon>Gunneridae</taxon>
        <taxon>Pentapetalae</taxon>
        <taxon>asterids</taxon>
        <taxon>lamiids</taxon>
        <taxon>Lamiales</taxon>
        <taxon>Oleaceae</taxon>
        <taxon>Oleeae</taxon>
        <taxon>Olea</taxon>
    </lineage>
</organism>
<gene>
    <name evidence="1" type="ORF">OLEA9_A022109</name>
</gene>
<sequence>MNRHARLIKLGLDANAIHATKLINGCSLSHEHQVFDRVLHKDTNLWTALISAYARSELSQYSQSIGLFSLMTRDWGPDARRNHFTFTTVARVISSAPEHIFTWEKPSMDTSSNLRVCTFNCSCVLFLRSKDVFIIKETVSDI</sequence>